<dbReference type="Gene3D" id="3.40.190.10">
    <property type="entry name" value="Periplasmic binding protein-like II"/>
    <property type="match status" value="2"/>
</dbReference>
<dbReference type="RefSeq" id="WP_354448878.1">
    <property type="nucleotide sequence ID" value="NZ_JBEPSH010000014.1"/>
</dbReference>
<dbReference type="EMBL" id="JBEPSH010000014">
    <property type="protein sequence ID" value="MET4580161.1"/>
    <property type="molecule type" value="Genomic_DNA"/>
</dbReference>
<evidence type="ECO:0000313" key="6">
    <source>
        <dbReference type="Proteomes" id="UP001549320"/>
    </source>
</evidence>
<evidence type="ECO:0000256" key="1">
    <source>
        <dbReference type="ARBA" id="ARBA00004418"/>
    </source>
</evidence>
<dbReference type="InterPro" id="IPR015168">
    <property type="entry name" value="SsuA/THI5"/>
</dbReference>
<keyword evidence="3" id="KW-0732">Signal</keyword>
<dbReference type="PANTHER" id="PTHR30024:SF47">
    <property type="entry name" value="TAURINE-BINDING PERIPLASMIC PROTEIN"/>
    <property type="match status" value="1"/>
</dbReference>
<dbReference type="Proteomes" id="UP001549320">
    <property type="component" value="Unassembled WGS sequence"/>
</dbReference>
<name>A0ABV2QGK1_9BURK</name>
<gene>
    <name evidence="5" type="ORF">ABIE13_005300</name>
</gene>
<comment type="caution">
    <text evidence="5">The sequence shown here is derived from an EMBL/GenBank/DDBJ whole genome shotgun (WGS) entry which is preliminary data.</text>
</comment>
<evidence type="ECO:0000256" key="3">
    <source>
        <dbReference type="ARBA" id="ARBA00022729"/>
    </source>
</evidence>
<organism evidence="5 6">
    <name type="scientific">Ottowia thiooxydans</name>
    <dbReference type="NCBI Taxonomy" id="219182"/>
    <lineage>
        <taxon>Bacteria</taxon>
        <taxon>Pseudomonadati</taxon>
        <taxon>Pseudomonadota</taxon>
        <taxon>Betaproteobacteria</taxon>
        <taxon>Burkholderiales</taxon>
        <taxon>Comamonadaceae</taxon>
        <taxon>Ottowia</taxon>
    </lineage>
</organism>
<comment type="subcellular location">
    <subcellularLocation>
        <location evidence="1">Periplasm</location>
    </subcellularLocation>
</comment>
<accession>A0ABV2QGK1</accession>
<protein>
    <submittedName>
        <fullName evidence="5">NitT/TauT family transport system substrate-binding protein</fullName>
    </submittedName>
</protein>
<dbReference type="Pfam" id="PF09084">
    <property type="entry name" value="NMT1"/>
    <property type="match status" value="1"/>
</dbReference>
<sequence length="340" mass="37102">MLTAPALPLIAAGHSWAQTSASKPERSEVTLAVGGRTAIYYLPLTIAEQLGYFKDEGLHVELQDHASDSLALQSMIKGFANVTAGSYEHVVDLRARGFNCLAFVFTGRAPQQVFGVSTRTFAQFKEPAQLKGRRVGTTDTDSATHWFAKYLLARAGMQPGDVEYVSVGNSTAAAMAIRDGRIDAIANIDPVISLLEFRGEIRVLWDTRSLRGTHDLYGGPMGSGCLYASQDFVVRYPQTVQALTNAVVRALKWLQTAGPSDIVKAVPESFMYGDRAVYLAALGKAREALSPDGLVSEDCVETTHRVMAKYMSTRSMVRPPSPAATFNNEFARRAKRRFQA</sequence>
<keyword evidence="6" id="KW-1185">Reference proteome</keyword>
<evidence type="ECO:0000256" key="2">
    <source>
        <dbReference type="ARBA" id="ARBA00010742"/>
    </source>
</evidence>
<reference evidence="5 6" key="1">
    <citation type="submission" date="2024-06" db="EMBL/GenBank/DDBJ databases">
        <title>Sorghum-associated microbial communities from plants grown in Nebraska, USA.</title>
        <authorList>
            <person name="Schachtman D."/>
        </authorList>
    </citation>
    <scope>NUCLEOTIDE SEQUENCE [LARGE SCALE GENOMIC DNA]</scope>
    <source>
        <strain evidence="5 6">2709</strain>
    </source>
</reference>
<dbReference type="PANTHER" id="PTHR30024">
    <property type="entry name" value="ALIPHATIC SULFONATES-BINDING PROTEIN-RELATED"/>
    <property type="match status" value="1"/>
</dbReference>
<proteinExistence type="inferred from homology"/>
<dbReference type="SUPFAM" id="SSF53850">
    <property type="entry name" value="Periplasmic binding protein-like II"/>
    <property type="match status" value="1"/>
</dbReference>
<comment type="similarity">
    <text evidence="2">Belongs to the bacterial solute-binding protein SsuA/TauA family.</text>
</comment>
<evidence type="ECO:0000313" key="5">
    <source>
        <dbReference type="EMBL" id="MET4580161.1"/>
    </source>
</evidence>
<feature type="domain" description="SsuA/THI5-like" evidence="4">
    <location>
        <begin position="40"/>
        <end position="254"/>
    </location>
</feature>
<evidence type="ECO:0000259" key="4">
    <source>
        <dbReference type="Pfam" id="PF09084"/>
    </source>
</evidence>